<protein>
    <recommendedName>
        <fullName evidence="2">PPM-type phosphatase domain-containing protein</fullName>
    </recommendedName>
</protein>
<organism evidence="3 4">
    <name type="scientific">Aphanomyces invadans</name>
    <dbReference type="NCBI Taxonomy" id="157072"/>
    <lineage>
        <taxon>Eukaryota</taxon>
        <taxon>Sar</taxon>
        <taxon>Stramenopiles</taxon>
        <taxon>Oomycota</taxon>
        <taxon>Saprolegniomycetes</taxon>
        <taxon>Saprolegniales</taxon>
        <taxon>Verrucalvaceae</taxon>
        <taxon>Aphanomyces</taxon>
    </lineage>
</organism>
<keyword evidence="4" id="KW-1185">Reference proteome</keyword>
<feature type="region of interest" description="Disordered" evidence="1">
    <location>
        <begin position="119"/>
        <end position="146"/>
    </location>
</feature>
<dbReference type="PANTHER" id="PTHR47992">
    <property type="entry name" value="PROTEIN PHOSPHATASE"/>
    <property type="match status" value="1"/>
</dbReference>
<evidence type="ECO:0000313" key="3">
    <source>
        <dbReference type="EMBL" id="RHY28549.1"/>
    </source>
</evidence>
<dbReference type="SMART" id="SM00332">
    <property type="entry name" value="PP2Cc"/>
    <property type="match status" value="1"/>
</dbReference>
<dbReference type="Proteomes" id="UP000285060">
    <property type="component" value="Unassembled WGS sequence"/>
</dbReference>
<dbReference type="Gene3D" id="3.60.40.10">
    <property type="entry name" value="PPM-type phosphatase domain"/>
    <property type="match status" value="1"/>
</dbReference>
<dbReference type="SUPFAM" id="SSF81606">
    <property type="entry name" value="PP2C-like"/>
    <property type="match status" value="1"/>
</dbReference>
<evidence type="ECO:0000313" key="4">
    <source>
        <dbReference type="Proteomes" id="UP000285060"/>
    </source>
</evidence>
<dbReference type="InterPro" id="IPR001932">
    <property type="entry name" value="PPM-type_phosphatase-like_dom"/>
</dbReference>
<dbReference type="InterPro" id="IPR036457">
    <property type="entry name" value="PPM-type-like_dom_sf"/>
</dbReference>
<feature type="domain" description="PPM-type phosphatase" evidence="2">
    <location>
        <begin position="176"/>
        <end position="425"/>
    </location>
</feature>
<comment type="caution">
    <text evidence="3">The sequence shown here is derived from an EMBL/GenBank/DDBJ whole genome shotgun (WGS) entry which is preliminary data.</text>
</comment>
<dbReference type="PROSITE" id="PS51746">
    <property type="entry name" value="PPM_2"/>
    <property type="match status" value="1"/>
</dbReference>
<dbReference type="EMBL" id="QUSY01000564">
    <property type="protein sequence ID" value="RHY28549.1"/>
    <property type="molecule type" value="Genomic_DNA"/>
</dbReference>
<dbReference type="GO" id="GO:0004722">
    <property type="term" value="F:protein serine/threonine phosphatase activity"/>
    <property type="evidence" value="ECO:0007669"/>
    <property type="project" value="InterPro"/>
</dbReference>
<accession>A0A418AT77</accession>
<gene>
    <name evidence="3" type="ORF">DYB32_005935</name>
</gene>
<dbReference type="SMART" id="SM00331">
    <property type="entry name" value="PP2C_SIG"/>
    <property type="match status" value="1"/>
</dbReference>
<dbReference type="Pfam" id="PF00481">
    <property type="entry name" value="PP2C"/>
    <property type="match status" value="1"/>
</dbReference>
<dbReference type="InterPro" id="IPR015655">
    <property type="entry name" value="PP2C"/>
</dbReference>
<reference evidence="3 4" key="1">
    <citation type="submission" date="2018-08" db="EMBL/GenBank/DDBJ databases">
        <title>Aphanomyces genome sequencing and annotation.</title>
        <authorList>
            <person name="Minardi D."/>
            <person name="Oidtmann B."/>
            <person name="Van Der Giezen M."/>
            <person name="Studholme D.J."/>
        </authorList>
    </citation>
    <scope>NUCLEOTIDE SEQUENCE [LARGE SCALE GENOMIC DNA]</scope>
    <source>
        <strain evidence="3 4">NJM0002</strain>
    </source>
</reference>
<dbReference type="CDD" id="cd00143">
    <property type="entry name" value="PP2Cc"/>
    <property type="match status" value="1"/>
</dbReference>
<dbReference type="VEuPathDB" id="FungiDB:H310_12838"/>
<dbReference type="VEuPathDB" id="FungiDB:H310_12837"/>
<sequence length="431" mass="46610">MGSFDKLPMSRLETFRSMANQAGQTMYAGASLAASVGKEKATLVASVGKEKGLKVYSHAAVAASAGRSTLETRIKQVKSSSPFKKVKQRLWSKSDTQSEVDVAPVAFASTEKEYYKVDPSTVVKRSQSSRGPRNKKDARSTKHAPALTRSARSNFNAILMCNCLNFFPHRGTSMLHVGATTDIGNYRNANEDVYAVFPNLPRIASDIATHRSAVAVFDGHCGVRAATFARANFETKLVTSPAYGVDTCGALEACVRAIDSEFLAMARKKHGMIDGTTLVAVVIETMAADATTRLTTANVGDSRAIMITNKVLQLTVDQNAARPDEASRVYDSGGFVAFRNSFRMPETTLSAPRRLLRRVTVVVASDGVWEVASNARVKKCVDATLRRSKHLAHADQAHAVSAAIVSLAKRQSHSTDNITAVVVLVRWRGLQ</sequence>
<dbReference type="AlphaFoldDB" id="A0A418AT77"/>
<evidence type="ECO:0000256" key="1">
    <source>
        <dbReference type="SAM" id="MobiDB-lite"/>
    </source>
</evidence>
<evidence type="ECO:0000259" key="2">
    <source>
        <dbReference type="PROSITE" id="PS51746"/>
    </source>
</evidence>
<proteinExistence type="predicted"/>
<name>A0A418AT77_9STRA</name>